<feature type="domain" description="DUF2760" evidence="1">
    <location>
        <begin position="88"/>
        <end position="210"/>
    </location>
</feature>
<reference evidence="2 3" key="1">
    <citation type="journal article" date="2020" name="Microorganisms">
        <title>Osmotic Adaptation and Compatible Solute Biosynthesis of Phototrophic Bacteria as Revealed from Genome Analyses.</title>
        <authorList>
            <person name="Imhoff J.F."/>
            <person name="Rahn T."/>
            <person name="Kunzel S."/>
            <person name="Keller A."/>
            <person name="Neulinger S.C."/>
        </authorList>
    </citation>
    <scope>NUCLEOTIDE SEQUENCE [LARGE SCALE GENOMIC DNA]</scope>
    <source>
        <strain evidence="2 3">DSM 25653</strain>
    </source>
</reference>
<dbReference type="Proteomes" id="UP001138768">
    <property type="component" value="Unassembled WGS sequence"/>
</dbReference>
<proteinExistence type="predicted"/>
<evidence type="ECO:0000313" key="2">
    <source>
        <dbReference type="EMBL" id="MBK1619376.1"/>
    </source>
</evidence>
<dbReference type="EMBL" id="NRRY01000020">
    <property type="protein sequence ID" value="MBK1619376.1"/>
    <property type="molecule type" value="Genomic_DNA"/>
</dbReference>
<accession>A0A9X0W9P9</accession>
<dbReference type="AlphaFoldDB" id="A0A9X0W9P9"/>
<organism evidence="2 3">
    <name type="scientific">Lamprobacter modestohalophilus</name>
    <dbReference type="NCBI Taxonomy" id="1064514"/>
    <lineage>
        <taxon>Bacteria</taxon>
        <taxon>Pseudomonadati</taxon>
        <taxon>Pseudomonadota</taxon>
        <taxon>Gammaproteobacteria</taxon>
        <taxon>Chromatiales</taxon>
        <taxon>Chromatiaceae</taxon>
        <taxon>Lamprobacter</taxon>
    </lineage>
</organism>
<dbReference type="InterPro" id="IPR021212">
    <property type="entry name" value="DUF2760"/>
</dbReference>
<sequence length="211" mass="22773">MQQAKRLSARGWVLARHWFGIAARETWIVLKRLPIASYSFARAMADANYAHRLTDLYIDGASSLSAAAAAKQPAPAPQPVAVLQDAGPDSALVLLSLLQKEGRFLDFLQEEVSSYGDHEVGAAARVVHEGCQRVLNDHLSIAPVRTEAEGSTVTLNKGFDPAAERPTGQVVGEPPFTGALVHRGWRAVEVRLPQVASSHDVRILAPAEVEL</sequence>
<protein>
    <recommendedName>
        <fullName evidence="1">DUF2760 domain-containing protein</fullName>
    </recommendedName>
</protein>
<gene>
    <name evidence="2" type="ORF">CKO42_13190</name>
</gene>
<evidence type="ECO:0000313" key="3">
    <source>
        <dbReference type="Proteomes" id="UP001138768"/>
    </source>
</evidence>
<comment type="caution">
    <text evidence="2">The sequence shown here is derived from an EMBL/GenBank/DDBJ whole genome shotgun (WGS) entry which is preliminary data.</text>
</comment>
<keyword evidence="3" id="KW-1185">Reference proteome</keyword>
<evidence type="ECO:0000259" key="1">
    <source>
        <dbReference type="Pfam" id="PF10816"/>
    </source>
</evidence>
<dbReference type="Pfam" id="PF10816">
    <property type="entry name" value="DUF2760"/>
    <property type="match status" value="1"/>
</dbReference>
<name>A0A9X0W9P9_9GAMM</name>